<evidence type="ECO:0000313" key="3">
    <source>
        <dbReference type="Proteomes" id="UP000479000"/>
    </source>
</evidence>
<feature type="compositionally biased region" description="Low complexity" evidence="1">
    <location>
        <begin position="51"/>
        <end position="60"/>
    </location>
</feature>
<organism evidence="2 3">
    <name type="scientific">Nesidiocoris tenuis</name>
    <dbReference type="NCBI Taxonomy" id="355587"/>
    <lineage>
        <taxon>Eukaryota</taxon>
        <taxon>Metazoa</taxon>
        <taxon>Ecdysozoa</taxon>
        <taxon>Arthropoda</taxon>
        <taxon>Hexapoda</taxon>
        <taxon>Insecta</taxon>
        <taxon>Pterygota</taxon>
        <taxon>Neoptera</taxon>
        <taxon>Paraneoptera</taxon>
        <taxon>Hemiptera</taxon>
        <taxon>Heteroptera</taxon>
        <taxon>Panheteroptera</taxon>
        <taxon>Cimicomorpha</taxon>
        <taxon>Miridae</taxon>
        <taxon>Dicyphina</taxon>
        <taxon>Nesidiocoris</taxon>
    </lineage>
</organism>
<keyword evidence="3" id="KW-1185">Reference proteome</keyword>
<feature type="region of interest" description="Disordered" evidence="1">
    <location>
        <begin position="17"/>
        <end position="89"/>
    </location>
</feature>
<evidence type="ECO:0000256" key="1">
    <source>
        <dbReference type="SAM" id="MobiDB-lite"/>
    </source>
</evidence>
<feature type="compositionally biased region" description="Basic and acidic residues" evidence="1">
    <location>
        <begin position="35"/>
        <end position="48"/>
    </location>
</feature>
<name>A0A6H5H6D1_9HEMI</name>
<accession>A0A6H5H6D1</accession>
<proteinExistence type="predicted"/>
<protein>
    <submittedName>
        <fullName evidence="2">Uncharacterized protein</fullName>
    </submittedName>
</protein>
<feature type="non-terminal residue" evidence="2">
    <location>
        <position position="129"/>
    </location>
</feature>
<gene>
    <name evidence="2" type="ORF">NTEN_LOCUS16579</name>
</gene>
<sequence>MRKTRLLDFHLIFKEKRHTHSRRGSSHSLFQTPNEHLETDDSPSKEPTRLAGSRSDASEASSRRKTLYKGSGSTAFSEENSEPSTSFKNIWRKRGKTKYGLSPPLYYTIVSALKSPKERYYTDDSALYV</sequence>
<dbReference type="AlphaFoldDB" id="A0A6H5H6D1"/>
<reference evidence="2 3" key="1">
    <citation type="submission" date="2020-02" db="EMBL/GenBank/DDBJ databases">
        <authorList>
            <person name="Ferguson B K."/>
        </authorList>
    </citation>
    <scope>NUCLEOTIDE SEQUENCE [LARGE SCALE GENOMIC DNA]</scope>
</reference>
<evidence type="ECO:0000313" key="2">
    <source>
        <dbReference type="EMBL" id="CAB0011671.1"/>
    </source>
</evidence>
<feature type="compositionally biased region" description="Polar residues" evidence="1">
    <location>
        <begin position="71"/>
        <end position="88"/>
    </location>
</feature>
<dbReference type="Proteomes" id="UP000479000">
    <property type="component" value="Unassembled WGS sequence"/>
</dbReference>
<dbReference type="EMBL" id="CADCXU010024248">
    <property type="protein sequence ID" value="CAB0011671.1"/>
    <property type="molecule type" value="Genomic_DNA"/>
</dbReference>